<keyword evidence="1" id="KW-0472">Membrane</keyword>
<feature type="transmembrane region" description="Helical" evidence="1">
    <location>
        <begin position="7"/>
        <end position="27"/>
    </location>
</feature>
<proteinExistence type="predicted"/>
<evidence type="ECO:0000313" key="2">
    <source>
        <dbReference type="EMBL" id="OGE74826.1"/>
    </source>
</evidence>
<gene>
    <name evidence="2" type="ORF">A3K06_01755</name>
</gene>
<keyword evidence="1" id="KW-1133">Transmembrane helix</keyword>
<dbReference type="PANTHER" id="PTHR36443">
    <property type="entry name" value="BSR5223 PROTEIN"/>
    <property type="match status" value="1"/>
</dbReference>
<sequence>MPFMGKIGIAVGILLIVSSLAIIFMNKVFPLGSLPGDITVEQENFKFYFPFTTGLVVSGVLSGLALLIFILF</sequence>
<dbReference type="EMBL" id="MFEG01000041">
    <property type="protein sequence ID" value="OGE74826.1"/>
    <property type="molecule type" value="Genomic_DNA"/>
</dbReference>
<name>A0A1F5NAY3_9BACT</name>
<dbReference type="AlphaFoldDB" id="A0A1F5NAY3"/>
<evidence type="ECO:0008006" key="4">
    <source>
        <dbReference type="Google" id="ProtNLM"/>
    </source>
</evidence>
<dbReference type="PANTHER" id="PTHR36443:SF1">
    <property type="entry name" value="BSR5223 PROTEIN"/>
    <property type="match status" value="1"/>
</dbReference>
<dbReference type="Pfam" id="PF11146">
    <property type="entry name" value="DUF2905"/>
    <property type="match status" value="1"/>
</dbReference>
<comment type="caution">
    <text evidence="2">The sequence shown here is derived from an EMBL/GenBank/DDBJ whole genome shotgun (WGS) entry which is preliminary data.</text>
</comment>
<evidence type="ECO:0000313" key="3">
    <source>
        <dbReference type="Proteomes" id="UP000176547"/>
    </source>
</evidence>
<dbReference type="InterPro" id="IPR021320">
    <property type="entry name" value="DUF2905"/>
</dbReference>
<accession>A0A1F5NAY3</accession>
<dbReference type="Proteomes" id="UP000176547">
    <property type="component" value="Unassembled WGS sequence"/>
</dbReference>
<keyword evidence="1" id="KW-0812">Transmembrane</keyword>
<feature type="transmembrane region" description="Helical" evidence="1">
    <location>
        <begin position="47"/>
        <end position="71"/>
    </location>
</feature>
<reference evidence="2 3" key="1">
    <citation type="journal article" date="2016" name="Nat. Commun.">
        <title>Thousands of microbial genomes shed light on interconnected biogeochemical processes in an aquifer system.</title>
        <authorList>
            <person name="Anantharaman K."/>
            <person name="Brown C.T."/>
            <person name="Hug L.A."/>
            <person name="Sharon I."/>
            <person name="Castelle C.J."/>
            <person name="Probst A.J."/>
            <person name="Thomas B.C."/>
            <person name="Singh A."/>
            <person name="Wilkins M.J."/>
            <person name="Karaoz U."/>
            <person name="Brodie E.L."/>
            <person name="Williams K.H."/>
            <person name="Hubbard S.S."/>
            <person name="Banfield J.F."/>
        </authorList>
    </citation>
    <scope>NUCLEOTIDE SEQUENCE [LARGE SCALE GENOMIC DNA]</scope>
</reference>
<protein>
    <recommendedName>
        <fullName evidence="4">DUF2905 domain-containing protein</fullName>
    </recommendedName>
</protein>
<organism evidence="2 3">
    <name type="scientific">Candidatus Doudnabacteria bacterium RIFCSPHIGHO2_01_52_17</name>
    <dbReference type="NCBI Taxonomy" id="1817820"/>
    <lineage>
        <taxon>Bacteria</taxon>
        <taxon>Candidatus Doudnaibacteriota</taxon>
    </lineage>
</organism>
<evidence type="ECO:0000256" key="1">
    <source>
        <dbReference type="SAM" id="Phobius"/>
    </source>
</evidence>